<name>A0AAD6B7B0_9TELE</name>
<evidence type="ECO:0000313" key="2">
    <source>
        <dbReference type="Proteomes" id="UP001219934"/>
    </source>
</evidence>
<organism evidence="1 2">
    <name type="scientific">Pogonophryne albipinna</name>
    <dbReference type="NCBI Taxonomy" id="1090488"/>
    <lineage>
        <taxon>Eukaryota</taxon>
        <taxon>Metazoa</taxon>
        <taxon>Chordata</taxon>
        <taxon>Craniata</taxon>
        <taxon>Vertebrata</taxon>
        <taxon>Euteleostomi</taxon>
        <taxon>Actinopterygii</taxon>
        <taxon>Neopterygii</taxon>
        <taxon>Teleostei</taxon>
        <taxon>Neoteleostei</taxon>
        <taxon>Acanthomorphata</taxon>
        <taxon>Eupercaria</taxon>
        <taxon>Perciformes</taxon>
        <taxon>Notothenioidei</taxon>
        <taxon>Pogonophryne</taxon>
    </lineage>
</organism>
<sequence>MWTVDGKMNFTHSLDDERRWETGAVLMLTAAVDDAATPCSLVLQGGLEVRRHEEQHLNLINPPISSYSLGQCQHLEEASRQSILMFATVHSLPNSLTGRRVALLLVRALWG</sequence>
<reference evidence="1" key="1">
    <citation type="submission" date="2022-11" db="EMBL/GenBank/DDBJ databases">
        <title>Chromosome-level genome of Pogonophryne albipinna.</title>
        <authorList>
            <person name="Jo E."/>
        </authorList>
    </citation>
    <scope>NUCLEOTIDE SEQUENCE</scope>
    <source>
        <strain evidence="1">SGF0006</strain>
        <tissue evidence="1">Muscle</tissue>
    </source>
</reference>
<comment type="caution">
    <text evidence="1">The sequence shown here is derived from an EMBL/GenBank/DDBJ whole genome shotgun (WGS) entry which is preliminary data.</text>
</comment>
<dbReference type="AlphaFoldDB" id="A0AAD6B7B0"/>
<proteinExistence type="predicted"/>
<evidence type="ECO:0000313" key="1">
    <source>
        <dbReference type="EMBL" id="KAJ4939410.1"/>
    </source>
</evidence>
<accession>A0AAD6B7B0</accession>
<dbReference type="Proteomes" id="UP001219934">
    <property type="component" value="Unassembled WGS sequence"/>
</dbReference>
<keyword evidence="2" id="KW-1185">Reference proteome</keyword>
<gene>
    <name evidence="1" type="ORF">JOQ06_028859</name>
</gene>
<protein>
    <submittedName>
        <fullName evidence="1">Uncharacterized protein</fullName>
    </submittedName>
</protein>
<dbReference type="EMBL" id="JAPTMU010000008">
    <property type="protein sequence ID" value="KAJ4939410.1"/>
    <property type="molecule type" value="Genomic_DNA"/>
</dbReference>